<reference evidence="4" key="1">
    <citation type="submission" date="2016-10" db="EMBL/GenBank/DDBJ databases">
        <authorList>
            <person name="Varghese N."/>
            <person name="Submissions S."/>
        </authorList>
    </citation>
    <scope>NUCLEOTIDE SEQUENCE [LARGE SCALE GENOMIC DNA]</scope>
    <source>
        <strain evidence="4">CGMCC 1.8895</strain>
    </source>
</reference>
<keyword evidence="4" id="KW-1185">Reference proteome</keyword>
<dbReference type="Pfam" id="PF01882">
    <property type="entry name" value="DUF58"/>
    <property type="match status" value="1"/>
</dbReference>
<feature type="domain" description="DUF58" evidence="2">
    <location>
        <begin position="223"/>
        <end position="384"/>
    </location>
</feature>
<evidence type="ECO:0000259" key="2">
    <source>
        <dbReference type="Pfam" id="PF01882"/>
    </source>
</evidence>
<gene>
    <name evidence="3" type="ORF">SAMN05216216_10390</name>
</gene>
<dbReference type="PANTHER" id="PTHR34351:SF2">
    <property type="entry name" value="DUF58 DOMAIN-CONTAINING PROTEIN"/>
    <property type="match status" value="1"/>
</dbReference>
<protein>
    <submittedName>
        <fullName evidence="3">Uncharacterized conserved protein, DUF58 family, contains vWF domain</fullName>
    </submittedName>
</protein>
<organism evidence="3 4">
    <name type="scientific">Lacicoccus qingdaonensis</name>
    <dbReference type="NCBI Taxonomy" id="576118"/>
    <lineage>
        <taxon>Bacteria</taxon>
        <taxon>Bacillati</taxon>
        <taxon>Bacillota</taxon>
        <taxon>Bacilli</taxon>
        <taxon>Bacillales</taxon>
        <taxon>Salinicoccaceae</taxon>
        <taxon>Lacicoccus</taxon>
    </lineage>
</organism>
<dbReference type="EMBL" id="FNFY01000003">
    <property type="protein sequence ID" value="SDK42423.1"/>
    <property type="molecule type" value="Genomic_DNA"/>
</dbReference>
<dbReference type="Proteomes" id="UP000199008">
    <property type="component" value="Unassembled WGS sequence"/>
</dbReference>
<dbReference type="OrthoDB" id="9789943at2"/>
<evidence type="ECO:0000313" key="4">
    <source>
        <dbReference type="Proteomes" id="UP000199008"/>
    </source>
</evidence>
<dbReference type="STRING" id="576118.SAMN05216216_10390"/>
<proteinExistence type="predicted"/>
<dbReference type="InterPro" id="IPR002881">
    <property type="entry name" value="DUF58"/>
</dbReference>
<dbReference type="AlphaFoldDB" id="A0A1G9BSQ1"/>
<sequence>MGFHGMKYRIVHTESKIETLLFFIIAVMIIFNLLFTVDLNGWLELIIGIIIAMTILNLIYERYAAAHLTVEVSPEQIRKYKGQDGTVKLKVIQKGWLPILSARIHISAGDDIKFHNDQALKIRNVTENTFLFTVFPRKSALIEIPFEAKNRGTSKITNTKINIPRLFGFGEIKLEQIGHSNHEILIYPDRYALHNQPLKAKIEQGLYMEKNTLFHDPLLSSGSRPYERTDSLRDVHWKLSARSGELMTKEYEKTTHMSWLFLINLRSEKSFAPPNNIETIFEKLAYIFGEITKKNIPFKLMANMRTFDQNHFYTIPESSGKSHYKTTLEALARIKTVTYTISFDRFLKFVQQTEKTPTHIIFTGQMDALMARELRMYIDRGTVIYQLNEHGLEPFKLSALKEAER</sequence>
<dbReference type="PANTHER" id="PTHR34351">
    <property type="entry name" value="SLR1927 PROTEIN-RELATED"/>
    <property type="match status" value="1"/>
</dbReference>
<evidence type="ECO:0000313" key="3">
    <source>
        <dbReference type="EMBL" id="SDK42423.1"/>
    </source>
</evidence>
<accession>A0A1G9BSQ1</accession>
<name>A0A1G9BSQ1_9BACL</name>
<keyword evidence="1" id="KW-0472">Membrane</keyword>
<keyword evidence="1" id="KW-1133">Transmembrane helix</keyword>
<keyword evidence="1" id="KW-0812">Transmembrane</keyword>
<evidence type="ECO:0000256" key="1">
    <source>
        <dbReference type="SAM" id="Phobius"/>
    </source>
</evidence>
<feature type="transmembrane region" description="Helical" evidence="1">
    <location>
        <begin position="20"/>
        <end position="36"/>
    </location>
</feature>
<feature type="transmembrane region" description="Helical" evidence="1">
    <location>
        <begin position="42"/>
        <end position="60"/>
    </location>
</feature>